<evidence type="ECO:0008006" key="5">
    <source>
        <dbReference type="Google" id="ProtNLM"/>
    </source>
</evidence>
<dbReference type="RefSeq" id="WP_141996647.1">
    <property type="nucleotide sequence ID" value="NZ_VFML01000001.1"/>
</dbReference>
<evidence type="ECO:0000256" key="2">
    <source>
        <dbReference type="SAM" id="Phobius"/>
    </source>
</evidence>
<feature type="transmembrane region" description="Helical" evidence="2">
    <location>
        <begin position="180"/>
        <end position="201"/>
    </location>
</feature>
<sequence length="260" mass="27779">MDFWSTLRVLLRRWYVAVPVFAAALGLAGVAYVSVDPQYESTGTIVLTAPSSGARVTVGEPTPAERINPLLAFDASLTTSAQILIETLRDPATVERFTGDSEDALSYEVGNGQLSGPFIVVVATSRTPEGSTRTVAEVLDRAREELRSRQETLEAPESTYIRSEPVISPTPAEELVGGKFRFAAVALFLGLIAGLTAAYGYESYQQHRRRRGSSTTKDRSTKAAAGKAPDGDERGNGEATVTMRSVPGTSRPTPGDGNPQ</sequence>
<dbReference type="Proteomes" id="UP000320876">
    <property type="component" value="Unassembled WGS sequence"/>
</dbReference>
<keyword evidence="4" id="KW-1185">Reference proteome</keyword>
<keyword evidence="2" id="KW-0472">Membrane</keyword>
<reference evidence="3 4" key="1">
    <citation type="submission" date="2019-06" db="EMBL/GenBank/DDBJ databases">
        <title>Sequencing the genomes of 1000 actinobacteria strains.</title>
        <authorList>
            <person name="Klenk H.-P."/>
        </authorList>
    </citation>
    <scope>NUCLEOTIDE SEQUENCE [LARGE SCALE GENOMIC DNA]</scope>
    <source>
        <strain evidence="3 4">DSM 45679</strain>
    </source>
</reference>
<comment type="caution">
    <text evidence="3">The sequence shown here is derived from an EMBL/GenBank/DDBJ whole genome shotgun (WGS) entry which is preliminary data.</text>
</comment>
<organism evidence="3 4">
    <name type="scientific">Amycolatopsis cihanbeyliensis</name>
    <dbReference type="NCBI Taxonomy" id="1128664"/>
    <lineage>
        <taxon>Bacteria</taxon>
        <taxon>Bacillati</taxon>
        <taxon>Actinomycetota</taxon>
        <taxon>Actinomycetes</taxon>
        <taxon>Pseudonocardiales</taxon>
        <taxon>Pseudonocardiaceae</taxon>
        <taxon>Amycolatopsis</taxon>
    </lineage>
</organism>
<name>A0A542DFF3_AMYCI</name>
<keyword evidence="2" id="KW-1133">Transmembrane helix</keyword>
<feature type="region of interest" description="Disordered" evidence="1">
    <location>
        <begin position="204"/>
        <end position="260"/>
    </location>
</feature>
<gene>
    <name evidence="3" type="ORF">FB471_1554</name>
</gene>
<proteinExistence type="predicted"/>
<feature type="transmembrane region" description="Helical" evidence="2">
    <location>
        <begin position="14"/>
        <end position="35"/>
    </location>
</feature>
<evidence type="ECO:0000313" key="4">
    <source>
        <dbReference type="Proteomes" id="UP000320876"/>
    </source>
</evidence>
<evidence type="ECO:0000313" key="3">
    <source>
        <dbReference type="EMBL" id="TQJ01838.1"/>
    </source>
</evidence>
<dbReference type="EMBL" id="VFML01000001">
    <property type="protein sequence ID" value="TQJ01838.1"/>
    <property type="molecule type" value="Genomic_DNA"/>
</dbReference>
<evidence type="ECO:0000256" key="1">
    <source>
        <dbReference type="SAM" id="MobiDB-lite"/>
    </source>
</evidence>
<accession>A0A542DFF3</accession>
<dbReference type="AlphaFoldDB" id="A0A542DFF3"/>
<protein>
    <recommendedName>
        <fullName evidence="5">Capsular polysaccharide biosynthesis protein</fullName>
    </recommendedName>
</protein>
<keyword evidence="2" id="KW-0812">Transmembrane</keyword>
<dbReference type="OrthoDB" id="3522370at2"/>